<proteinExistence type="predicted"/>
<dbReference type="EMBL" id="SPLM01000114">
    <property type="protein sequence ID" value="TMW57819.1"/>
    <property type="molecule type" value="Genomic_DNA"/>
</dbReference>
<gene>
    <name evidence="2" type="ORF">Poli38472_014422</name>
</gene>
<evidence type="ECO:0000313" key="2">
    <source>
        <dbReference type="EMBL" id="TMW57819.1"/>
    </source>
</evidence>
<protein>
    <submittedName>
        <fullName evidence="2">Uncharacterized protein</fullName>
    </submittedName>
</protein>
<keyword evidence="3" id="KW-1185">Reference proteome</keyword>
<evidence type="ECO:0000256" key="1">
    <source>
        <dbReference type="SAM" id="SignalP"/>
    </source>
</evidence>
<dbReference type="AlphaFoldDB" id="A0A8K1C729"/>
<reference evidence="2" key="1">
    <citation type="submission" date="2019-03" db="EMBL/GenBank/DDBJ databases">
        <title>Long read genome sequence of the mycoparasitic Pythium oligandrum ATCC 38472 isolated from sugarbeet rhizosphere.</title>
        <authorList>
            <person name="Gaulin E."/>
        </authorList>
    </citation>
    <scope>NUCLEOTIDE SEQUENCE</scope>
    <source>
        <strain evidence="2">ATCC 38472_TT</strain>
    </source>
</reference>
<comment type="caution">
    <text evidence="2">The sequence shown here is derived from an EMBL/GenBank/DDBJ whole genome shotgun (WGS) entry which is preliminary data.</text>
</comment>
<organism evidence="2 3">
    <name type="scientific">Pythium oligandrum</name>
    <name type="common">Mycoparasitic fungus</name>
    <dbReference type="NCBI Taxonomy" id="41045"/>
    <lineage>
        <taxon>Eukaryota</taxon>
        <taxon>Sar</taxon>
        <taxon>Stramenopiles</taxon>
        <taxon>Oomycota</taxon>
        <taxon>Peronosporomycetes</taxon>
        <taxon>Pythiales</taxon>
        <taxon>Pythiaceae</taxon>
        <taxon>Pythium</taxon>
    </lineage>
</organism>
<sequence length="501" mass="52697">MVKLLSTLALTSLVTVAATPNWVGPKVGRPVDAACYRKTLRASECPLGYNSDKLGGCWAQCPVEYPVECGMECLAQSKDCTLEIITKISVVADVVLKAATSSVFSNLLGINGQVQTGIKCGVGLFNAVQKVVLAAGEMQALHPDITTDKLILELLQSSPVLNDLTGAIVTCTGAPSAVSDVAIAAIKFIVEQVAKKGSSVLAPDAFVALTAQTGIGSSIVQLQPTDMAKFKQLIAGGNTGTATCGWSLKTVLDQIIQLIINIKKVNPKATPEAIRLQLGKTDLFMNTIPALTNDCSGSTTPEAFDLRELIRKTLQTLIDKVVDAAYQNGNPVPIETYAIVAANLGLEAIATIDPTGLANLAKEFVQPICGPTTMMGEIDDGSANLALGLLTMDRAFNGSYGSWTKAGNGQVQIFFESADTQDVKVDVMSGGQKIDSVAVGKGQSVAWTKPIKDLQDKTLYLDRWRPGIFGLPGKGGGSLVAWIPHAADGGHFELHAKLNVS</sequence>
<name>A0A8K1C729_PYTOL</name>
<accession>A0A8K1C729</accession>
<evidence type="ECO:0000313" key="3">
    <source>
        <dbReference type="Proteomes" id="UP000794436"/>
    </source>
</evidence>
<keyword evidence="1" id="KW-0732">Signal</keyword>
<feature type="signal peptide" evidence="1">
    <location>
        <begin position="1"/>
        <end position="18"/>
    </location>
</feature>
<dbReference type="Proteomes" id="UP000794436">
    <property type="component" value="Unassembled WGS sequence"/>
</dbReference>
<feature type="chain" id="PRO_5035418315" evidence="1">
    <location>
        <begin position="19"/>
        <end position="501"/>
    </location>
</feature>
<dbReference type="OrthoDB" id="155171at2759"/>